<sequence length="105" mass="11982">MIRTFESNQTYLLAFQCLFFDATRWRAFDIFYPKIADPLAVRNAFGFCSCGARGRRPRNQCPGNVNGSCTGRGQMALTPSRSRCPNRIRFAQRRAQDQNLGQVQL</sequence>
<protein>
    <submittedName>
        <fullName evidence="1">Uncharacterized protein</fullName>
    </submittedName>
</protein>
<gene>
    <name evidence="1" type="ORF">g.143500</name>
</gene>
<name>A0A2S2QLJ1_9HEMI</name>
<dbReference type="AlphaFoldDB" id="A0A2S2QLJ1"/>
<evidence type="ECO:0000313" key="1">
    <source>
        <dbReference type="EMBL" id="MBY78390.1"/>
    </source>
</evidence>
<dbReference type="EMBL" id="GGMS01009187">
    <property type="protein sequence ID" value="MBY78390.1"/>
    <property type="molecule type" value="Transcribed_RNA"/>
</dbReference>
<proteinExistence type="predicted"/>
<organism evidence="1">
    <name type="scientific">Sipha flava</name>
    <name type="common">yellow sugarcane aphid</name>
    <dbReference type="NCBI Taxonomy" id="143950"/>
    <lineage>
        <taxon>Eukaryota</taxon>
        <taxon>Metazoa</taxon>
        <taxon>Ecdysozoa</taxon>
        <taxon>Arthropoda</taxon>
        <taxon>Hexapoda</taxon>
        <taxon>Insecta</taxon>
        <taxon>Pterygota</taxon>
        <taxon>Neoptera</taxon>
        <taxon>Paraneoptera</taxon>
        <taxon>Hemiptera</taxon>
        <taxon>Sternorrhyncha</taxon>
        <taxon>Aphidomorpha</taxon>
        <taxon>Aphidoidea</taxon>
        <taxon>Aphididae</taxon>
        <taxon>Sipha</taxon>
    </lineage>
</organism>
<accession>A0A2S2QLJ1</accession>
<reference evidence="1" key="1">
    <citation type="submission" date="2018-04" db="EMBL/GenBank/DDBJ databases">
        <title>Transcriptome assembly of Sipha flava.</title>
        <authorList>
            <person name="Scully E.D."/>
            <person name="Geib S.M."/>
            <person name="Palmer N.A."/>
            <person name="Koch K."/>
            <person name="Bradshaw J."/>
            <person name="Heng-Moss T."/>
            <person name="Sarath G."/>
        </authorList>
    </citation>
    <scope>NUCLEOTIDE SEQUENCE</scope>
</reference>